<evidence type="ECO:0000313" key="1">
    <source>
        <dbReference type="EMBL" id="GGE49046.1"/>
    </source>
</evidence>
<gene>
    <name evidence="1" type="ORF">GCM10007276_27720</name>
</gene>
<keyword evidence="2" id="KW-1185">Reference proteome</keyword>
<comment type="caution">
    <text evidence="1">The sequence shown here is derived from an EMBL/GenBank/DDBJ whole genome shotgun (WGS) entry which is preliminary data.</text>
</comment>
<protein>
    <submittedName>
        <fullName evidence="1">Uncharacterized protein</fullName>
    </submittedName>
</protein>
<proteinExistence type="predicted"/>
<evidence type="ECO:0000313" key="2">
    <source>
        <dbReference type="Proteomes" id="UP000602745"/>
    </source>
</evidence>
<reference evidence="1" key="1">
    <citation type="journal article" date="2014" name="Int. J. Syst. Evol. Microbiol.">
        <title>Complete genome sequence of Corynebacterium casei LMG S-19264T (=DSM 44701T), isolated from a smear-ripened cheese.</title>
        <authorList>
            <consortium name="US DOE Joint Genome Institute (JGI-PGF)"/>
            <person name="Walter F."/>
            <person name="Albersmeier A."/>
            <person name="Kalinowski J."/>
            <person name="Ruckert C."/>
        </authorList>
    </citation>
    <scope>NUCLEOTIDE SEQUENCE</scope>
    <source>
        <strain evidence="1">CCM 7684</strain>
    </source>
</reference>
<organism evidence="1 2">
    <name type="scientific">Agaricicola taiwanensis</name>
    <dbReference type="NCBI Taxonomy" id="591372"/>
    <lineage>
        <taxon>Bacteria</taxon>
        <taxon>Pseudomonadati</taxon>
        <taxon>Pseudomonadota</taxon>
        <taxon>Alphaproteobacteria</taxon>
        <taxon>Rhodobacterales</taxon>
        <taxon>Paracoccaceae</taxon>
        <taxon>Agaricicola</taxon>
    </lineage>
</organism>
<dbReference type="EMBL" id="BMCP01000003">
    <property type="protein sequence ID" value="GGE49046.1"/>
    <property type="molecule type" value="Genomic_DNA"/>
</dbReference>
<sequence length="102" mass="10662">MQAVILGKALDGGDLGTIAHHREDEAGVDAPPVDQHGAGTALAMIAALLGAGEVEMIPQEIEEGGPGRDMEFEAIAVDRHDDRHIALLQVSAAHQASPMECF</sequence>
<dbReference type="AlphaFoldDB" id="A0A8J3DXV8"/>
<name>A0A8J3DXV8_9RHOB</name>
<accession>A0A8J3DXV8</accession>
<dbReference type="Proteomes" id="UP000602745">
    <property type="component" value="Unassembled WGS sequence"/>
</dbReference>
<reference evidence="1" key="2">
    <citation type="submission" date="2020-09" db="EMBL/GenBank/DDBJ databases">
        <authorList>
            <person name="Sun Q."/>
            <person name="Sedlacek I."/>
        </authorList>
    </citation>
    <scope>NUCLEOTIDE SEQUENCE</scope>
    <source>
        <strain evidence="1">CCM 7684</strain>
    </source>
</reference>